<name>A0ACB8S128_9AGAM</name>
<organism evidence="1 2">
    <name type="scientific">Auriscalpium vulgare</name>
    <dbReference type="NCBI Taxonomy" id="40419"/>
    <lineage>
        <taxon>Eukaryota</taxon>
        <taxon>Fungi</taxon>
        <taxon>Dikarya</taxon>
        <taxon>Basidiomycota</taxon>
        <taxon>Agaricomycotina</taxon>
        <taxon>Agaricomycetes</taxon>
        <taxon>Russulales</taxon>
        <taxon>Auriscalpiaceae</taxon>
        <taxon>Auriscalpium</taxon>
    </lineage>
</organism>
<reference evidence="1" key="2">
    <citation type="journal article" date="2022" name="New Phytol.">
        <title>Evolutionary transition to the ectomycorrhizal habit in the genomes of a hyperdiverse lineage of mushroom-forming fungi.</title>
        <authorList>
            <person name="Looney B."/>
            <person name="Miyauchi S."/>
            <person name="Morin E."/>
            <person name="Drula E."/>
            <person name="Courty P.E."/>
            <person name="Kohler A."/>
            <person name="Kuo A."/>
            <person name="LaButti K."/>
            <person name="Pangilinan J."/>
            <person name="Lipzen A."/>
            <person name="Riley R."/>
            <person name="Andreopoulos W."/>
            <person name="He G."/>
            <person name="Johnson J."/>
            <person name="Nolan M."/>
            <person name="Tritt A."/>
            <person name="Barry K.W."/>
            <person name="Grigoriev I.V."/>
            <person name="Nagy L.G."/>
            <person name="Hibbett D."/>
            <person name="Henrissat B."/>
            <person name="Matheny P.B."/>
            <person name="Labbe J."/>
            <person name="Martin F.M."/>
        </authorList>
    </citation>
    <scope>NUCLEOTIDE SEQUENCE</scope>
    <source>
        <strain evidence="1">FP105234-sp</strain>
    </source>
</reference>
<dbReference type="Proteomes" id="UP000814033">
    <property type="component" value="Unassembled WGS sequence"/>
</dbReference>
<dbReference type="EMBL" id="MU275865">
    <property type="protein sequence ID" value="KAI0050081.1"/>
    <property type="molecule type" value="Genomic_DNA"/>
</dbReference>
<reference evidence="1" key="1">
    <citation type="submission" date="2021-02" db="EMBL/GenBank/DDBJ databases">
        <authorList>
            <consortium name="DOE Joint Genome Institute"/>
            <person name="Ahrendt S."/>
            <person name="Looney B.P."/>
            <person name="Miyauchi S."/>
            <person name="Morin E."/>
            <person name="Drula E."/>
            <person name="Courty P.E."/>
            <person name="Chicoki N."/>
            <person name="Fauchery L."/>
            <person name="Kohler A."/>
            <person name="Kuo A."/>
            <person name="Labutti K."/>
            <person name="Pangilinan J."/>
            <person name="Lipzen A."/>
            <person name="Riley R."/>
            <person name="Andreopoulos W."/>
            <person name="He G."/>
            <person name="Johnson J."/>
            <person name="Barry K.W."/>
            <person name="Grigoriev I.V."/>
            <person name="Nagy L."/>
            <person name="Hibbett D."/>
            <person name="Henrissat B."/>
            <person name="Matheny P.B."/>
            <person name="Labbe J."/>
            <person name="Martin F."/>
        </authorList>
    </citation>
    <scope>NUCLEOTIDE SEQUENCE</scope>
    <source>
        <strain evidence="1">FP105234-sp</strain>
    </source>
</reference>
<evidence type="ECO:0000313" key="1">
    <source>
        <dbReference type="EMBL" id="KAI0050081.1"/>
    </source>
</evidence>
<accession>A0ACB8S128</accession>
<comment type="caution">
    <text evidence="1">The sequence shown here is derived from an EMBL/GenBank/DDBJ whole genome shotgun (WGS) entry which is preliminary data.</text>
</comment>
<evidence type="ECO:0000313" key="2">
    <source>
        <dbReference type="Proteomes" id="UP000814033"/>
    </source>
</evidence>
<protein>
    <submittedName>
        <fullName evidence="1">Uncharacterized protein</fullName>
    </submittedName>
</protein>
<keyword evidence="2" id="KW-1185">Reference proteome</keyword>
<sequence>MPSDLHFELFRLSTDRLSTRPDAALRIWQEILSSDRSPFLLVRIGDGWARFGYSFWALGFYEQAQSLMGVGTDLVFDDFLGRFRSKAAADESSQRSSVSPP</sequence>
<proteinExistence type="predicted"/>
<gene>
    <name evidence="1" type="ORF">FA95DRAFT_683154</name>
</gene>